<dbReference type="Proteomes" id="UP000824890">
    <property type="component" value="Unassembled WGS sequence"/>
</dbReference>
<protein>
    <submittedName>
        <fullName evidence="2">Uncharacterized protein</fullName>
    </submittedName>
</protein>
<organism evidence="2 3">
    <name type="scientific">Brassica napus</name>
    <name type="common">Rape</name>
    <dbReference type="NCBI Taxonomy" id="3708"/>
    <lineage>
        <taxon>Eukaryota</taxon>
        <taxon>Viridiplantae</taxon>
        <taxon>Streptophyta</taxon>
        <taxon>Embryophyta</taxon>
        <taxon>Tracheophyta</taxon>
        <taxon>Spermatophyta</taxon>
        <taxon>Magnoliopsida</taxon>
        <taxon>eudicotyledons</taxon>
        <taxon>Gunneridae</taxon>
        <taxon>Pentapetalae</taxon>
        <taxon>rosids</taxon>
        <taxon>malvids</taxon>
        <taxon>Brassicales</taxon>
        <taxon>Brassicaceae</taxon>
        <taxon>Brassiceae</taxon>
        <taxon>Brassica</taxon>
    </lineage>
</organism>
<feature type="non-terminal residue" evidence="2">
    <location>
        <position position="1"/>
    </location>
</feature>
<accession>A0ABQ7XQ98</accession>
<feature type="compositionally biased region" description="Basic and acidic residues" evidence="1">
    <location>
        <begin position="114"/>
        <end position="128"/>
    </location>
</feature>
<name>A0ABQ7XQ98_BRANA</name>
<gene>
    <name evidence="2" type="ORF">HID58_086339</name>
</gene>
<reference evidence="2 3" key="1">
    <citation type="submission" date="2021-05" db="EMBL/GenBank/DDBJ databases">
        <title>Genome Assembly of Synthetic Allotetraploid Brassica napus Reveals Homoeologous Exchanges between Subgenomes.</title>
        <authorList>
            <person name="Davis J.T."/>
        </authorList>
    </citation>
    <scope>NUCLEOTIDE SEQUENCE [LARGE SCALE GENOMIC DNA]</scope>
    <source>
        <strain evidence="3">cv. Da-Ae</strain>
        <tissue evidence="2">Seedling</tissue>
    </source>
</reference>
<keyword evidence="3" id="KW-1185">Reference proteome</keyword>
<dbReference type="EMBL" id="JAGKQM010000019">
    <property type="protein sequence ID" value="KAH0858078.1"/>
    <property type="molecule type" value="Genomic_DNA"/>
</dbReference>
<feature type="region of interest" description="Disordered" evidence="1">
    <location>
        <begin position="114"/>
        <end position="135"/>
    </location>
</feature>
<evidence type="ECO:0000313" key="3">
    <source>
        <dbReference type="Proteomes" id="UP000824890"/>
    </source>
</evidence>
<sequence>QLPLLLLRLHRLHRGFILSPLPANLSFLTSDLESMSSLAEIDNEEVEIKMMVAAAEVMVMVAETDSLAEVENEETEMMVMVVVVTDFVYGVILFKDEEENEIRKEIEISLCSKEEKKERENTKGKETEMTTPSPSFLVTKSIPEVVAIVANTSTVAEVIDVPRAMKDELLHKESRMTQIQNM</sequence>
<comment type="caution">
    <text evidence="2">The sequence shown here is derived from an EMBL/GenBank/DDBJ whole genome shotgun (WGS) entry which is preliminary data.</text>
</comment>
<evidence type="ECO:0000313" key="2">
    <source>
        <dbReference type="EMBL" id="KAH0858078.1"/>
    </source>
</evidence>
<feature type="non-terminal residue" evidence="2">
    <location>
        <position position="182"/>
    </location>
</feature>
<evidence type="ECO:0000256" key="1">
    <source>
        <dbReference type="SAM" id="MobiDB-lite"/>
    </source>
</evidence>
<proteinExistence type="predicted"/>